<dbReference type="Pfam" id="PF14310">
    <property type="entry name" value="Fn3-like"/>
    <property type="match status" value="1"/>
</dbReference>
<keyword evidence="8" id="KW-1185">Reference proteome</keyword>
<dbReference type="RefSeq" id="XP_066674149.1">
    <property type="nucleotide sequence ID" value="XM_066804376.1"/>
</dbReference>
<reference evidence="7 8" key="1">
    <citation type="submission" date="2023-01" db="EMBL/GenBank/DDBJ databases">
        <title>Analysis of 21 Apiospora genomes using comparative genomics revels a genus with tremendous synthesis potential of carbohydrate active enzymes and secondary metabolites.</title>
        <authorList>
            <person name="Sorensen T."/>
        </authorList>
    </citation>
    <scope>NUCLEOTIDE SEQUENCE [LARGE SCALE GENOMIC DNA]</scope>
    <source>
        <strain evidence="7 8">CBS 114990</strain>
    </source>
</reference>
<dbReference type="InterPro" id="IPR026891">
    <property type="entry name" value="Fn3-like"/>
</dbReference>
<evidence type="ECO:0000256" key="2">
    <source>
        <dbReference type="ARBA" id="ARBA00005336"/>
    </source>
</evidence>
<evidence type="ECO:0000313" key="7">
    <source>
        <dbReference type="EMBL" id="KAK8093376.1"/>
    </source>
</evidence>
<sequence length="163" mass="17930">MSTSGTAFTRRRSGRPCSPFGHGLSYTSFELGGFRVSQEQQQQLLLHKDRPAEEIVKVAVSVKNVGEVAGAAVVQVYIAQQRTSINRPPKELKGFEKIHLEPKGGGNVTVDIPQRYAASYWDEDAEKWIMEAGTYDVLVGQSSVDVALAGTFTVEKTSWWLGL</sequence>
<dbReference type="InterPro" id="IPR013783">
    <property type="entry name" value="Ig-like_fold"/>
</dbReference>
<evidence type="ECO:0000313" key="8">
    <source>
        <dbReference type="Proteomes" id="UP001433268"/>
    </source>
</evidence>
<evidence type="ECO:0000259" key="6">
    <source>
        <dbReference type="SMART" id="SM01217"/>
    </source>
</evidence>
<name>A0ABR1X9P8_9PEZI</name>
<evidence type="ECO:0000256" key="5">
    <source>
        <dbReference type="ARBA" id="ARBA00023295"/>
    </source>
</evidence>
<comment type="similarity">
    <text evidence="2">Belongs to the glycosyl hydrolase 3 family.</text>
</comment>
<dbReference type="PANTHER" id="PTHR42715:SF27">
    <property type="entry name" value="BETA-GLUCOSIDASE-RELATED"/>
    <property type="match status" value="1"/>
</dbReference>
<accession>A0ABR1X9P8</accession>
<gene>
    <name evidence="7" type="ORF">PG997_000061</name>
</gene>
<evidence type="ECO:0000256" key="3">
    <source>
        <dbReference type="ARBA" id="ARBA00012744"/>
    </source>
</evidence>
<dbReference type="Proteomes" id="UP001433268">
    <property type="component" value="Unassembled WGS sequence"/>
</dbReference>
<dbReference type="GeneID" id="92037436"/>
<protein>
    <recommendedName>
        <fullName evidence="3">beta-glucosidase</fullName>
        <ecNumber evidence="3">3.2.1.21</ecNumber>
    </recommendedName>
</protein>
<comment type="caution">
    <text evidence="7">The sequence shown here is derived from an EMBL/GenBank/DDBJ whole genome shotgun (WGS) entry which is preliminary data.</text>
</comment>
<dbReference type="Gene3D" id="2.60.40.10">
    <property type="entry name" value="Immunoglobulins"/>
    <property type="match status" value="1"/>
</dbReference>
<organism evidence="7 8">
    <name type="scientific">Apiospora hydei</name>
    <dbReference type="NCBI Taxonomy" id="1337664"/>
    <lineage>
        <taxon>Eukaryota</taxon>
        <taxon>Fungi</taxon>
        <taxon>Dikarya</taxon>
        <taxon>Ascomycota</taxon>
        <taxon>Pezizomycotina</taxon>
        <taxon>Sordariomycetes</taxon>
        <taxon>Xylariomycetidae</taxon>
        <taxon>Amphisphaeriales</taxon>
        <taxon>Apiosporaceae</taxon>
        <taxon>Apiospora</taxon>
    </lineage>
</organism>
<feature type="domain" description="Fibronectin type III-like" evidence="6">
    <location>
        <begin position="72"/>
        <end position="143"/>
    </location>
</feature>
<dbReference type="SMART" id="SM01217">
    <property type="entry name" value="Fn3_like"/>
    <property type="match status" value="1"/>
</dbReference>
<dbReference type="InterPro" id="IPR050288">
    <property type="entry name" value="Cellulose_deg_GH3"/>
</dbReference>
<keyword evidence="4" id="KW-0378">Hydrolase</keyword>
<proteinExistence type="inferred from homology"/>
<dbReference type="EMBL" id="JAQQWN010000002">
    <property type="protein sequence ID" value="KAK8093376.1"/>
    <property type="molecule type" value="Genomic_DNA"/>
</dbReference>
<dbReference type="PANTHER" id="PTHR42715">
    <property type="entry name" value="BETA-GLUCOSIDASE"/>
    <property type="match status" value="1"/>
</dbReference>
<keyword evidence="5" id="KW-0326">Glycosidase</keyword>
<evidence type="ECO:0000256" key="4">
    <source>
        <dbReference type="ARBA" id="ARBA00022801"/>
    </source>
</evidence>
<comment type="catalytic activity">
    <reaction evidence="1">
        <text>Hydrolysis of terminal, non-reducing beta-D-glucosyl residues with release of beta-D-glucose.</text>
        <dbReference type="EC" id="3.2.1.21"/>
    </reaction>
</comment>
<evidence type="ECO:0000256" key="1">
    <source>
        <dbReference type="ARBA" id="ARBA00000448"/>
    </source>
</evidence>
<dbReference type="EC" id="3.2.1.21" evidence="3"/>